<comment type="caution">
    <text evidence="3">The sequence shown here is derived from an EMBL/GenBank/DDBJ whole genome shotgun (WGS) entry which is preliminary data.</text>
</comment>
<dbReference type="NCBIfam" id="TIGR00229">
    <property type="entry name" value="sensory_box"/>
    <property type="match status" value="1"/>
</dbReference>
<dbReference type="Proteomes" id="UP000026682">
    <property type="component" value="Unassembled WGS sequence"/>
</dbReference>
<dbReference type="Gene3D" id="3.30.70.270">
    <property type="match status" value="1"/>
</dbReference>
<evidence type="ECO:0000313" key="3">
    <source>
        <dbReference type="EMBL" id="KAK87016.1"/>
    </source>
</evidence>
<dbReference type="PANTHER" id="PTHR46663:SF4">
    <property type="entry name" value="DIGUANYLATE CYCLASE DGCT-RELATED"/>
    <property type="match status" value="1"/>
</dbReference>
<dbReference type="InterPro" id="IPR029787">
    <property type="entry name" value="Nucleotide_cyclase"/>
</dbReference>
<dbReference type="PATRIC" id="fig|1331206.3.peg.3471"/>
<dbReference type="InterPro" id="IPR013655">
    <property type="entry name" value="PAS_fold_3"/>
</dbReference>
<evidence type="ECO:0000259" key="2">
    <source>
        <dbReference type="PROSITE" id="PS50887"/>
    </source>
</evidence>
<evidence type="ECO:0000259" key="1">
    <source>
        <dbReference type="PROSITE" id="PS50113"/>
    </source>
</evidence>
<dbReference type="NCBIfam" id="TIGR00254">
    <property type="entry name" value="GGDEF"/>
    <property type="match status" value="1"/>
</dbReference>
<dbReference type="SMART" id="SM00086">
    <property type="entry name" value="PAC"/>
    <property type="match status" value="1"/>
</dbReference>
<dbReference type="Pfam" id="PF08447">
    <property type="entry name" value="PAS_3"/>
    <property type="match status" value="1"/>
</dbReference>
<organism evidence="3 4">
    <name type="scientific">Bordetella holmesii CDC-H585-BH</name>
    <dbReference type="NCBI Taxonomy" id="1331206"/>
    <lineage>
        <taxon>Bacteria</taxon>
        <taxon>Pseudomonadati</taxon>
        <taxon>Pseudomonadota</taxon>
        <taxon>Betaproteobacteria</taxon>
        <taxon>Burkholderiales</taxon>
        <taxon>Alcaligenaceae</taxon>
        <taxon>Bordetella</taxon>
    </lineage>
</organism>
<dbReference type="SUPFAM" id="SSF55785">
    <property type="entry name" value="PYP-like sensor domain (PAS domain)"/>
    <property type="match status" value="1"/>
</dbReference>
<proteinExistence type="predicted"/>
<dbReference type="AlphaFoldDB" id="A0A158LYT0"/>
<reference evidence="3 4" key="1">
    <citation type="submission" date="2014-03" db="EMBL/GenBank/DDBJ databases">
        <title>Genome sequence of Bordetella holmseii.</title>
        <authorList>
            <person name="Harvill E."/>
            <person name="Goodfield L.L."/>
            <person name="Ivanov Y."/>
            <person name="Meyer J.A."/>
            <person name="Newth C."/>
            <person name="Cassiday P."/>
            <person name="Tondella M.L."/>
            <person name="Liao P."/>
            <person name="Zimmerman J."/>
            <person name="Meert K."/>
            <person name="Wessel D."/>
            <person name="Berger J."/>
            <person name="Dean J.M."/>
            <person name="Holubkov R."/>
            <person name="Burr J."/>
            <person name="Liu T."/>
            <person name="Brinkac L.M."/>
            <person name="Sanka R."/>
            <person name="Kim M."/>
            <person name="Losada L."/>
        </authorList>
    </citation>
    <scope>NUCLEOTIDE SEQUENCE [LARGE SCALE GENOMIC DNA]</scope>
    <source>
        <strain evidence="3 4">CDC-H585-BH</strain>
    </source>
</reference>
<dbReference type="Gene3D" id="3.30.450.20">
    <property type="entry name" value="PAS domain"/>
    <property type="match status" value="1"/>
</dbReference>
<dbReference type="CDD" id="cd00130">
    <property type="entry name" value="PAS"/>
    <property type="match status" value="1"/>
</dbReference>
<feature type="domain" description="PAC" evidence="1">
    <location>
        <begin position="213"/>
        <end position="266"/>
    </location>
</feature>
<dbReference type="InterPro" id="IPR052163">
    <property type="entry name" value="DGC-Regulatory_Protein"/>
</dbReference>
<dbReference type="InterPro" id="IPR043128">
    <property type="entry name" value="Rev_trsase/Diguanyl_cyclase"/>
</dbReference>
<dbReference type="InterPro" id="IPR000160">
    <property type="entry name" value="GGDEF_dom"/>
</dbReference>
<protein>
    <submittedName>
        <fullName evidence="3">Diguanylate cyclase (GGDEF) domain protein</fullName>
    </submittedName>
</protein>
<dbReference type="SUPFAM" id="SSF55073">
    <property type="entry name" value="Nucleotide cyclase"/>
    <property type="match status" value="1"/>
</dbReference>
<dbReference type="RefSeq" id="WP_005016176.1">
    <property type="nucleotide sequence ID" value="NZ_JFZZ01000143.1"/>
</dbReference>
<dbReference type="InterPro" id="IPR000700">
    <property type="entry name" value="PAS-assoc_C"/>
</dbReference>
<feature type="domain" description="GGDEF" evidence="2">
    <location>
        <begin position="299"/>
        <end position="428"/>
    </location>
</feature>
<dbReference type="PANTHER" id="PTHR46663">
    <property type="entry name" value="DIGUANYLATE CYCLASE DGCT-RELATED"/>
    <property type="match status" value="1"/>
</dbReference>
<dbReference type="GO" id="GO:0003824">
    <property type="term" value="F:catalytic activity"/>
    <property type="evidence" value="ECO:0007669"/>
    <property type="project" value="UniProtKB-ARBA"/>
</dbReference>
<dbReference type="GeneID" id="93118746"/>
<dbReference type="FunFam" id="3.30.70.270:FF:000001">
    <property type="entry name" value="Diguanylate cyclase domain protein"/>
    <property type="match status" value="1"/>
</dbReference>
<dbReference type="InterPro" id="IPR001610">
    <property type="entry name" value="PAC"/>
</dbReference>
<dbReference type="InterPro" id="IPR000014">
    <property type="entry name" value="PAS"/>
</dbReference>
<gene>
    <name evidence="3" type="ORF">L497_2530</name>
</gene>
<dbReference type="EMBL" id="JFZZ01000143">
    <property type="protein sequence ID" value="KAK87016.1"/>
    <property type="molecule type" value="Genomic_DNA"/>
</dbReference>
<evidence type="ECO:0000313" key="4">
    <source>
        <dbReference type="Proteomes" id="UP000026682"/>
    </source>
</evidence>
<sequence length="428" mass="46865">MPDPFPPLASAPSLLASLMSQQFECEAAFVALRLPAADWQIAGLPTADALAFVGRHEGGALLVWPDQDKDAPLFYAGQAWLDTDGNVQGVVGLLLACPPAPEMRNRLAHFAALAQAQAQLLAALRQTEVALQARHADQERVLLAVTGSGTGLWDRNIQTGEIHYSAGWKALLGYADHEVGSRIEESYGRLHPDDAHYVKAAMQAHFDSTTDAYHVEHRLRCRDGSYRWVASRGRIVAHDEQGRPLRMMGTTVDITDRKLAEARLHELATTDSLTRLPNRRQLLHYLQTRWQQLQHAPDEPAAVLMLDLDHFKDVNDRHGHAAGDDALSHFADILRAALLPGDYAGRMGGEEFAVILGQADATRADAFACRILRDTRATPLPGGARALTTSVGLSMMRADDAGPQTVLARGDLALYRAKALGRNRREWG</sequence>
<dbReference type="InterPro" id="IPR035965">
    <property type="entry name" value="PAS-like_dom_sf"/>
</dbReference>
<dbReference type="STRING" id="35814.BBB42_15605"/>
<dbReference type="SMART" id="SM00267">
    <property type="entry name" value="GGDEF"/>
    <property type="match status" value="1"/>
</dbReference>
<dbReference type="CDD" id="cd01949">
    <property type="entry name" value="GGDEF"/>
    <property type="match status" value="1"/>
</dbReference>
<dbReference type="PROSITE" id="PS50113">
    <property type="entry name" value="PAC"/>
    <property type="match status" value="1"/>
</dbReference>
<accession>A0A158LYT0</accession>
<name>A0A158LYT0_9BORD</name>
<dbReference type="PROSITE" id="PS50887">
    <property type="entry name" value="GGDEF"/>
    <property type="match status" value="1"/>
</dbReference>
<dbReference type="Pfam" id="PF00990">
    <property type="entry name" value="GGDEF"/>
    <property type="match status" value="1"/>
</dbReference>